<dbReference type="CDD" id="cd12176">
    <property type="entry name" value="PGDH_3"/>
    <property type="match status" value="1"/>
</dbReference>
<dbReference type="Proteomes" id="UP001224087">
    <property type="component" value="Segment"/>
</dbReference>
<dbReference type="Pfam" id="PF02826">
    <property type="entry name" value="2-Hacid_dh_C"/>
    <property type="match status" value="1"/>
</dbReference>
<dbReference type="InterPro" id="IPR036291">
    <property type="entry name" value="NAD(P)-bd_dom_sf"/>
</dbReference>
<dbReference type="PROSITE" id="PS00065">
    <property type="entry name" value="D_2_HYDROXYACID_DH_1"/>
    <property type="match status" value="1"/>
</dbReference>
<proteinExistence type="inferred from homology"/>
<dbReference type="SUPFAM" id="SSF52283">
    <property type="entry name" value="Formate/glycerate dehydrogenase catalytic domain-like"/>
    <property type="match status" value="1"/>
</dbReference>
<feature type="domain" description="D-isomer specific 2-hydroxyacid dehydrogenase NAD-binding" evidence="6">
    <location>
        <begin position="107"/>
        <end position="283"/>
    </location>
</feature>
<gene>
    <name evidence="7" type="primary">ck19</name>
</gene>
<protein>
    <submittedName>
        <fullName evidence="7">D-3-phosphoglycerate dehydrogenase</fullName>
    </submittedName>
</protein>
<evidence type="ECO:0000256" key="1">
    <source>
        <dbReference type="ARBA" id="ARBA00005854"/>
    </source>
</evidence>
<evidence type="ECO:0000256" key="4">
    <source>
        <dbReference type="ARBA" id="ARBA00023027"/>
    </source>
</evidence>
<sequence>MVKILLLEGVSNKAVELLRERGYEVEVEKRKLSEDELIERLQGVSCLGIRSATKVTEKVLLSTSLLCIGCFCIGYDQVDLDMASKLGIAVFNSPFCNTRSVAELIIGQLINLSRQIGDRNIELHQGHWNKTSVGCREIRGKTLGIVGYGNIGSQVSVLAECMGMKVLFYDVVKKLSLGNSKQVSTLEELLSRSDFVTLHVPDTEDTFNLIGEKELLWMKPGSYLLNASRGKVVDLDALVECLQSKHLSGAYLDVYPKEPVSSNYSWFNKLQYLPNVILTPHIGGSTEEAQEAIGVDVAEKLIGFLSCHRAEESINLRTENT</sequence>
<keyword evidence="3" id="KW-0560">Oxidoreductase</keyword>
<dbReference type="EMBL" id="MN873693">
    <property type="protein sequence ID" value="QIN54144.1"/>
    <property type="molecule type" value="Genomic_DNA"/>
</dbReference>
<keyword evidence="8" id="KW-1185">Reference proteome</keyword>
<dbReference type="PANTHER" id="PTHR42789">
    <property type="entry name" value="D-ISOMER SPECIFIC 2-HYDROXYACID DEHYDROGENASE FAMILY PROTEIN (AFU_ORTHOLOGUE AFUA_6G10090)"/>
    <property type="match status" value="1"/>
</dbReference>
<dbReference type="NCBIfam" id="NF008759">
    <property type="entry name" value="PRK11790.1"/>
    <property type="match status" value="1"/>
</dbReference>
<comment type="similarity">
    <text evidence="1">Belongs to the D-isomer specific 2-hydroxyacid dehydrogenase family.</text>
</comment>
<evidence type="ECO:0000313" key="8">
    <source>
        <dbReference type="Proteomes" id="UP001224087"/>
    </source>
</evidence>
<dbReference type="PANTHER" id="PTHR42789:SF1">
    <property type="entry name" value="D-ISOMER SPECIFIC 2-HYDROXYACID DEHYDROGENASE FAMILY PROTEIN (AFU_ORTHOLOGUE AFUA_6G10090)"/>
    <property type="match status" value="1"/>
</dbReference>
<dbReference type="InterPro" id="IPR006139">
    <property type="entry name" value="D-isomer_2_OHA_DH_cat_dom"/>
</dbReference>
<accession>A0A6G8MY41</accession>
<dbReference type="Pfam" id="PF00389">
    <property type="entry name" value="2-Hacid_dh"/>
    <property type="match status" value="1"/>
</dbReference>
<evidence type="ECO:0000259" key="5">
    <source>
        <dbReference type="Pfam" id="PF00389"/>
    </source>
</evidence>
<dbReference type="GO" id="GO:0051287">
    <property type="term" value="F:NAD binding"/>
    <property type="evidence" value="ECO:0007669"/>
    <property type="project" value="InterPro"/>
</dbReference>
<keyword evidence="4" id="KW-0520">NAD</keyword>
<dbReference type="InterPro" id="IPR006140">
    <property type="entry name" value="D-isomer_DH_NAD-bd"/>
</dbReference>
<dbReference type="FunFam" id="3.40.50.720:FF:000041">
    <property type="entry name" value="D-3-phosphoglycerate dehydrogenase"/>
    <property type="match status" value="1"/>
</dbReference>
<dbReference type="PROSITE" id="PS00671">
    <property type="entry name" value="D_2_HYDROXYACID_DH_3"/>
    <property type="match status" value="1"/>
</dbReference>
<dbReference type="InterPro" id="IPR029753">
    <property type="entry name" value="D-isomer_DH_CS"/>
</dbReference>
<dbReference type="GO" id="GO:0047545">
    <property type="term" value="F:(S)-2-hydroxyglutarate dehydrogenase activity"/>
    <property type="evidence" value="ECO:0007669"/>
    <property type="project" value="UniProtKB-ARBA"/>
</dbReference>
<dbReference type="SUPFAM" id="SSF51735">
    <property type="entry name" value="NAD(P)-binding Rossmann-fold domains"/>
    <property type="match status" value="1"/>
</dbReference>
<evidence type="ECO:0000259" key="6">
    <source>
        <dbReference type="Pfam" id="PF02826"/>
    </source>
</evidence>
<evidence type="ECO:0000256" key="3">
    <source>
        <dbReference type="ARBA" id="ARBA00023002"/>
    </source>
</evidence>
<organism evidence="7 8">
    <name type="scientific">Cedratvirus kamchatka</name>
    <dbReference type="NCBI Taxonomy" id="2716914"/>
    <lineage>
        <taxon>Viruses</taxon>
        <taxon>Pithoviruses</taxon>
        <taxon>Orthocedratvirinae</taxon>
        <taxon>Alphacedratvirus</taxon>
        <taxon>Alphacedratvirus rossiense</taxon>
    </lineage>
</organism>
<dbReference type="InterPro" id="IPR050857">
    <property type="entry name" value="D-2-hydroxyacid_DH"/>
</dbReference>
<reference evidence="7" key="1">
    <citation type="submission" date="2019-12" db="EMBL/GenBank/DDBJ databases">
        <title>The DNA Methylation Landscape of Giant Viruses.</title>
        <authorList>
            <person name="Jeudy S."/>
            <person name="Rigou S."/>
            <person name="Alempic J.-M."/>
            <person name="Claverie J.-M."/>
            <person name="Abergel C."/>
            <person name="Legendre M."/>
        </authorList>
    </citation>
    <scope>NUCLEOTIDE SEQUENCE</scope>
    <source>
        <strain evidence="7">P4</strain>
    </source>
</reference>
<evidence type="ECO:0000256" key="2">
    <source>
        <dbReference type="ARBA" id="ARBA00022605"/>
    </source>
</evidence>
<dbReference type="GO" id="GO:0004617">
    <property type="term" value="F:phosphoglycerate dehydrogenase activity"/>
    <property type="evidence" value="ECO:0007669"/>
    <property type="project" value="UniProtKB-ARBA"/>
</dbReference>
<dbReference type="Gene3D" id="3.40.50.720">
    <property type="entry name" value="NAD(P)-binding Rossmann-like Domain"/>
    <property type="match status" value="2"/>
</dbReference>
<dbReference type="PROSITE" id="PS00670">
    <property type="entry name" value="D_2_HYDROXYACID_DH_2"/>
    <property type="match status" value="1"/>
</dbReference>
<evidence type="ECO:0000313" key="7">
    <source>
        <dbReference type="EMBL" id="QIN54144.1"/>
    </source>
</evidence>
<feature type="domain" description="D-isomer specific 2-hydroxyacid dehydrogenase catalytic" evidence="5">
    <location>
        <begin position="4"/>
        <end position="314"/>
    </location>
</feature>
<dbReference type="GO" id="GO:0006564">
    <property type="term" value="P:L-serine biosynthetic process"/>
    <property type="evidence" value="ECO:0007669"/>
    <property type="project" value="UniProtKB-ARBA"/>
</dbReference>
<name>A0A6G8MY41_9VIRU</name>
<keyword evidence="2" id="KW-0028">Amino-acid biosynthesis</keyword>
<dbReference type="InterPro" id="IPR029752">
    <property type="entry name" value="D-isomer_DH_CS1"/>
</dbReference>